<accession>A0A560EL56</accession>
<dbReference type="AlphaFoldDB" id="A0A560EL56"/>
<evidence type="ECO:0000259" key="2">
    <source>
        <dbReference type="Pfam" id="PF03787"/>
    </source>
</evidence>
<dbReference type="NCBIfam" id="TIGR01894">
    <property type="entry name" value="cas_TM1795_cmr1"/>
    <property type="match status" value="1"/>
</dbReference>
<comment type="caution">
    <text evidence="3">The sequence shown here is derived from an EMBL/GenBank/DDBJ whole genome shotgun (WGS) entry which is preliminary data.</text>
</comment>
<dbReference type="Proteomes" id="UP000319859">
    <property type="component" value="Unassembled WGS sequence"/>
</dbReference>
<gene>
    <name evidence="3" type="ORF">FBZ89_13611</name>
</gene>
<evidence type="ECO:0000313" key="4">
    <source>
        <dbReference type="Proteomes" id="UP000319859"/>
    </source>
</evidence>
<name>A0A560EL56_9PROT</name>
<feature type="domain" description="CRISPR type III-associated protein" evidence="2">
    <location>
        <begin position="11"/>
        <end position="101"/>
    </location>
</feature>
<dbReference type="EMBL" id="VITN01000036">
    <property type="protein sequence ID" value="TWB10074.1"/>
    <property type="molecule type" value="Genomic_DNA"/>
</dbReference>
<reference evidence="3 4" key="1">
    <citation type="submission" date="2019-06" db="EMBL/GenBank/DDBJ databases">
        <title>Genomic Encyclopedia of Type Strains, Phase IV (KMG-V): Genome sequencing to study the core and pangenomes of soil and plant-associated prokaryotes.</title>
        <authorList>
            <person name="Whitman W."/>
        </authorList>
    </citation>
    <scope>NUCLEOTIDE SEQUENCE [LARGE SCALE GENOMIC DNA]</scope>
    <source>
        <strain evidence="3 4">BR 11880</strain>
    </source>
</reference>
<dbReference type="InterPro" id="IPR005537">
    <property type="entry name" value="RAMP_III_fam"/>
</dbReference>
<dbReference type="RefSeq" id="WP_145754396.1">
    <property type="nucleotide sequence ID" value="NZ_VITN01000036.1"/>
</dbReference>
<proteinExistence type="predicted"/>
<protein>
    <submittedName>
        <fullName evidence="3">CRISPR type III-B/RAMP module RAMP protein Cmr1</fullName>
    </submittedName>
</protein>
<evidence type="ECO:0000313" key="3">
    <source>
        <dbReference type="EMBL" id="TWB10074.1"/>
    </source>
</evidence>
<dbReference type="GO" id="GO:0051607">
    <property type="term" value="P:defense response to virus"/>
    <property type="evidence" value="ECO:0007669"/>
    <property type="project" value="UniProtKB-KW"/>
</dbReference>
<evidence type="ECO:0000256" key="1">
    <source>
        <dbReference type="ARBA" id="ARBA00023118"/>
    </source>
</evidence>
<dbReference type="InterPro" id="IPR007522">
    <property type="entry name" value="CRISPR-assoc_prot_TM1795"/>
</dbReference>
<sequence length="175" mass="18858">MPDTRVLTATFAIVTSLFLSGARQDKAEIRATSLRGALRFWWRALAWAEVDGTAPVNDGARLARLGRVRRLETLLFGHAGSRRDSRQAALSIVVDPRKTELKGVRGGEVLLAGHKGKTTVGPSARYLGYGLIGAFGATEGKLSRPCIAAGQGFQARFRLTVPGDLEKKRLYPGGL</sequence>
<dbReference type="Pfam" id="PF03787">
    <property type="entry name" value="RAMPs"/>
    <property type="match status" value="1"/>
</dbReference>
<organism evidence="3 4">
    <name type="scientific">Nitrospirillum amazonense</name>
    <dbReference type="NCBI Taxonomy" id="28077"/>
    <lineage>
        <taxon>Bacteria</taxon>
        <taxon>Pseudomonadati</taxon>
        <taxon>Pseudomonadota</taxon>
        <taxon>Alphaproteobacteria</taxon>
        <taxon>Rhodospirillales</taxon>
        <taxon>Azospirillaceae</taxon>
        <taxon>Nitrospirillum</taxon>
    </lineage>
</organism>
<keyword evidence="1" id="KW-0051">Antiviral defense</keyword>
<dbReference type="CDD" id="cd09726">
    <property type="entry name" value="RAMP_I_III"/>
    <property type="match status" value="1"/>
</dbReference>